<evidence type="ECO:0000313" key="7">
    <source>
        <dbReference type="EMBL" id="QNO54733.1"/>
    </source>
</evidence>
<feature type="transmembrane region" description="Helical" evidence="6">
    <location>
        <begin position="229"/>
        <end position="247"/>
    </location>
</feature>
<dbReference type="PANTHER" id="PTHR30482:SF10">
    <property type="entry name" value="HIGH-AFFINITY BRANCHED-CHAIN AMINO ACID TRANSPORT PROTEIN BRAE"/>
    <property type="match status" value="1"/>
</dbReference>
<keyword evidence="2" id="KW-1003">Cell membrane</keyword>
<sequence length="335" mass="36611">MKMICSDGKLTIFRIWMPFIVGLGVLFLVLGVCNLTLDNYTLHIITVIGIYIIAATSLNLTNGYTGLFSLGHAGFMAIGAYSSVLLTYKVSLRGAYNLPLLPAILGGADFQWPFLPALITGGILAAVAAIIVGFPVLRLRGHYLAVASLGFMIIVTTLAKGIRFLTRGASGIQVIPHYTNTWNVYTWVAITIFVIWRILQSAPGRAMLAIRESEVSAQSQGINLMKYKLYSFVTGAFFAGIAGGLYAHFARSIRPYEFSFFMTFFIVMMPIIGGSRNIFGPALGAILLITIRYILKPLEEGLRVYGLVELVYASLLITIMLWRPGGILGRKSDSS</sequence>
<feature type="transmembrane region" description="Helical" evidence="6">
    <location>
        <begin position="12"/>
        <end position="37"/>
    </location>
</feature>
<reference evidence="7" key="1">
    <citation type="submission" date="2020-06" db="EMBL/GenBank/DDBJ databases">
        <title>Unique genomic features of the anaerobic methanotrophic archaea.</title>
        <authorList>
            <person name="Chadwick G.L."/>
            <person name="Skennerton C.T."/>
            <person name="Laso-Perez R."/>
            <person name="Leu A.O."/>
            <person name="Speth D.R."/>
            <person name="Yu H."/>
            <person name="Morgan-Lang C."/>
            <person name="Hatzenpichler R."/>
            <person name="Goudeau D."/>
            <person name="Malmstrom R."/>
            <person name="Brazelton W.J."/>
            <person name="Woyke T."/>
            <person name="Hallam S.J."/>
            <person name="Tyson G.W."/>
            <person name="Wegener G."/>
            <person name="Boetius A."/>
            <person name="Orphan V."/>
        </authorList>
    </citation>
    <scope>NUCLEOTIDE SEQUENCE</scope>
</reference>
<evidence type="ECO:0008006" key="8">
    <source>
        <dbReference type="Google" id="ProtNLM"/>
    </source>
</evidence>
<evidence type="ECO:0000256" key="3">
    <source>
        <dbReference type="ARBA" id="ARBA00022692"/>
    </source>
</evidence>
<feature type="transmembrane region" description="Helical" evidence="6">
    <location>
        <begin position="67"/>
        <end position="90"/>
    </location>
</feature>
<evidence type="ECO:0000256" key="1">
    <source>
        <dbReference type="ARBA" id="ARBA00004651"/>
    </source>
</evidence>
<dbReference type="CDD" id="cd06581">
    <property type="entry name" value="TM_PBP1_LivM_like"/>
    <property type="match status" value="1"/>
</dbReference>
<dbReference type="GO" id="GO:0015658">
    <property type="term" value="F:branched-chain amino acid transmembrane transporter activity"/>
    <property type="evidence" value="ECO:0007669"/>
    <property type="project" value="InterPro"/>
</dbReference>
<dbReference type="AlphaFoldDB" id="A0A7G9Z399"/>
<proteinExistence type="predicted"/>
<evidence type="ECO:0000256" key="5">
    <source>
        <dbReference type="ARBA" id="ARBA00023136"/>
    </source>
</evidence>
<protein>
    <recommendedName>
        <fullName evidence="8">Branched-chain amino acid ABC transporter permease</fullName>
    </recommendedName>
</protein>
<dbReference type="InterPro" id="IPR001851">
    <property type="entry name" value="ABC_transp_permease"/>
</dbReference>
<keyword evidence="3 6" id="KW-0812">Transmembrane</keyword>
<evidence type="ECO:0000256" key="6">
    <source>
        <dbReference type="SAM" id="Phobius"/>
    </source>
</evidence>
<accession>A0A7G9Z399</accession>
<organism evidence="7">
    <name type="scientific">Candidatus Methanophaga sp. ANME-1 ERB7</name>
    <dbReference type="NCBI Taxonomy" id="2759913"/>
    <lineage>
        <taxon>Archaea</taxon>
        <taxon>Methanobacteriati</taxon>
        <taxon>Methanobacteriota</taxon>
        <taxon>Stenosarchaea group</taxon>
        <taxon>Methanomicrobia</taxon>
        <taxon>Candidatus Methanophagales</taxon>
        <taxon>Candidatus Methanophagaceae</taxon>
        <taxon>Candidatus Methanophaga</taxon>
    </lineage>
</organism>
<feature type="transmembrane region" description="Helical" evidence="6">
    <location>
        <begin position="182"/>
        <end position="199"/>
    </location>
</feature>
<feature type="transmembrane region" description="Helical" evidence="6">
    <location>
        <begin position="43"/>
        <end position="60"/>
    </location>
</feature>
<evidence type="ECO:0000256" key="4">
    <source>
        <dbReference type="ARBA" id="ARBA00022989"/>
    </source>
</evidence>
<dbReference type="GO" id="GO:0005886">
    <property type="term" value="C:plasma membrane"/>
    <property type="evidence" value="ECO:0007669"/>
    <property type="project" value="UniProtKB-SubCell"/>
</dbReference>
<dbReference type="InterPro" id="IPR043428">
    <property type="entry name" value="LivM-like"/>
</dbReference>
<feature type="transmembrane region" description="Helical" evidence="6">
    <location>
        <begin position="110"/>
        <end position="136"/>
    </location>
</feature>
<dbReference type="EMBL" id="MT631590">
    <property type="protein sequence ID" value="QNO54733.1"/>
    <property type="molecule type" value="Genomic_DNA"/>
</dbReference>
<feature type="transmembrane region" description="Helical" evidence="6">
    <location>
        <begin position="143"/>
        <end position="162"/>
    </location>
</feature>
<dbReference type="PANTHER" id="PTHR30482">
    <property type="entry name" value="HIGH-AFFINITY BRANCHED-CHAIN AMINO ACID TRANSPORT SYSTEM PERMEASE"/>
    <property type="match status" value="1"/>
</dbReference>
<keyword evidence="4 6" id="KW-1133">Transmembrane helix</keyword>
<evidence type="ECO:0000256" key="2">
    <source>
        <dbReference type="ARBA" id="ARBA00022475"/>
    </source>
</evidence>
<feature type="transmembrane region" description="Helical" evidence="6">
    <location>
        <begin position="301"/>
        <end position="322"/>
    </location>
</feature>
<name>A0A7G9Z399_9EURY</name>
<dbReference type="Pfam" id="PF02653">
    <property type="entry name" value="BPD_transp_2"/>
    <property type="match status" value="1"/>
</dbReference>
<comment type="subcellular location">
    <subcellularLocation>
        <location evidence="1">Cell membrane</location>
        <topology evidence="1">Multi-pass membrane protein</topology>
    </subcellularLocation>
</comment>
<keyword evidence="5 6" id="KW-0472">Membrane</keyword>
<gene>
    <name evidence="7" type="ORF">PDBAIGND_00039</name>
</gene>